<dbReference type="Proteomes" id="UP000185109">
    <property type="component" value="Chromosome"/>
</dbReference>
<dbReference type="AlphaFoldDB" id="A0A1L5P2F2"/>
<dbReference type="RefSeq" id="WP_074060842.1">
    <property type="nucleotide sequence ID" value="NZ_CP017241.1"/>
</dbReference>
<feature type="region of interest" description="Disordered" evidence="1">
    <location>
        <begin position="122"/>
        <end position="156"/>
    </location>
</feature>
<organism evidence="2 3">
    <name type="scientific">Rhizobium etli 8C-3</name>
    <dbReference type="NCBI Taxonomy" id="538025"/>
    <lineage>
        <taxon>Bacteria</taxon>
        <taxon>Pseudomonadati</taxon>
        <taxon>Pseudomonadota</taxon>
        <taxon>Alphaproteobacteria</taxon>
        <taxon>Hyphomicrobiales</taxon>
        <taxon>Rhizobiaceae</taxon>
        <taxon>Rhizobium/Agrobacterium group</taxon>
        <taxon>Rhizobium</taxon>
    </lineage>
</organism>
<sequence>MMAKILMWLTIALAAVAVGLGVMLAISWGNVDKLEAEKAVIQRELDETAADLKVSTDNHNRMLSEKNRMLASERERAAAEQSAAVQSARIAKDIEYATDGTKCRDSDPMQRVLRGLWNAEHRQGAGGVDPLPDAGRSGSAAGVSGAAGGDQSRHGN</sequence>
<protein>
    <submittedName>
        <fullName evidence="2">Uncharacterized protein</fullName>
    </submittedName>
</protein>
<reference evidence="2 3" key="1">
    <citation type="submission" date="2016-09" db="EMBL/GenBank/DDBJ databases">
        <title>The complete genome sequences of Rhizobium gallicum, symbiovars gallicum and phaseoli, symbionts associated to common bean (Phaseolus vulgaris).</title>
        <authorList>
            <person name="Bustos P."/>
            <person name="Santamaria R.I."/>
            <person name="Perez-Carrascal O.M."/>
            <person name="Juarez S."/>
            <person name="Lozano L."/>
            <person name="Martinez-Flores I."/>
            <person name="Martinez-Romero E."/>
            <person name="Cevallos M."/>
            <person name="Romero D."/>
            <person name="Davila G."/>
            <person name="Gonzalez V."/>
        </authorList>
    </citation>
    <scope>NUCLEOTIDE SEQUENCE [LARGE SCALE GENOMIC DNA]</scope>
    <source>
        <strain evidence="2 3">8C-3</strain>
    </source>
</reference>
<dbReference type="EMBL" id="CP017241">
    <property type="protein sequence ID" value="APO74281.1"/>
    <property type="molecule type" value="Genomic_DNA"/>
</dbReference>
<name>A0A1L5P2F2_RHIET</name>
<proteinExistence type="predicted"/>
<gene>
    <name evidence="2" type="ORF">AM571_CH01446</name>
</gene>
<evidence type="ECO:0000313" key="3">
    <source>
        <dbReference type="Proteomes" id="UP000185109"/>
    </source>
</evidence>
<accession>A0A1L5P2F2</accession>
<feature type="compositionally biased region" description="Low complexity" evidence="1">
    <location>
        <begin position="134"/>
        <end position="144"/>
    </location>
</feature>
<evidence type="ECO:0000256" key="1">
    <source>
        <dbReference type="SAM" id="MobiDB-lite"/>
    </source>
</evidence>
<evidence type="ECO:0000313" key="2">
    <source>
        <dbReference type="EMBL" id="APO74281.1"/>
    </source>
</evidence>